<proteinExistence type="predicted"/>
<dbReference type="RefSeq" id="WP_063513421.1">
    <property type="nucleotide sequence ID" value="NZ_CP011158.1"/>
</dbReference>
<keyword evidence="3" id="KW-1185">Reference proteome</keyword>
<dbReference type="EMBL" id="CP011158">
    <property type="protein sequence ID" value="ANB90838.1"/>
    <property type="molecule type" value="Genomic_DNA"/>
</dbReference>
<organism evidence="2 4">
    <name type="scientific">Moraxella ovis</name>
    <dbReference type="NCBI Taxonomy" id="29433"/>
    <lineage>
        <taxon>Bacteria</taxon>
        <taxon>Pseudomonadati</taxon>
        <taxon>Pseudomonadota</taxon>
        <taxon>Gammaproteobacteria</taxon>
        <taxon>Moraxellales</taxon>
        <taxon>Moraxellaceae</taxon>
        <taxon>Moraxella</taxon>
    </lineage>
</organism>
<evidence type="ECO:0000313" key="1">
    <source>
        <dbReference type="EMBL" id="ANB90838.1"/>
    </source>
</evidence>
<reference evidence="1 3" key="1">
    <citation type="submission" date="2015-04" db="EMBL/GenBank/DDBJ databases">
        <authorList>
            <person name="Calcutt M.J."/>
            <person name="Foecking M.F."/>
        </authorList>
    </citation>
    <scope>NUCLEOTIDE SEQUENCE [LARGE SCALE GENOMIC DNA]</scope>
    <source>
        <strain evidence="1 3">199/55</strain>
    </source>
</reference>
<evidence type="ECO:0000313" key="4">
    <source>
        <dbReference type="Proteomes" id="UP000255102"/>
    </source>
</evidence>
<dbReference type="EMBL" id="UGPW01000001">
    <property type="protein sequence ID" value="STY86273.1"/>
    <property type="molecule type" value="Genomic_DNA"/>
</dbReference>
<accession>A0A378PHL2</accession>
<reference evidence="2 4" key="2">
    <citation type="submission" date="2018-06" db="EMBL/GenBank/DDBJ databases">
        <authorList>
            <consortium name="Pathogen Informatics"/>
            <person name="Doyle S."/>
        </authorList>
    </citation>
    <scope>NUCLEOTIDE SEQUENCE [LARGE SCALE GENOMIC DNA]</scope>
    <source>
        <strain evidence="2 4">NCTC11227</strain>
    </source>
</reference>
<dbReference type="STRING" id="29433.MOVS_01210"/>
<dbReference type="Proteomes" id="UP000076765">
    <property type="component" value="Chromosome"/>
</dbReference>
<protein>
    <submittedName>
        <fullName evidence="2">Uncharacterized protein</fullName>
    </submittedName>
</protein>
<gene>
    <name evidence="1" type="ORF">MOVS_01210</name>
    <name evidence="2" type="ORF">NCTC11227_00250</name>
</gene>
<dbReference type="Proteomes" id="UP000255102">
    <property type="component" value="Unassembled WGS sequence"/>
</dbReference>
<evidence type="ECO:0000313" key="3">
    <source>
        <dbReference type="Proteomes" id="UP000076765"/>
    </source>
</evidence>
<name>A0A378PHL2_9GAMM</name>
<sequence length="142" mass="16791">MTYINAKRKKRKIVKRNNELQAIERKRLHELKIQQELGTELYGYWQSPLDGHTAAQMYQRSSWYGDWDVRNPPEGERKFIVSMFLYSAADKAKDRQLDLTDLEMTCEFMDLSAAISQHVKEVQAENPHIQIDGWRSFVRVKT</sequence>
<dbReference type="KEGG" id="moi:MOVS_01210"/>
<evidence type="ECO:0000313" key="2">
    <source>
        <dbReference type="EMBL" id="STY86273.1"/>
    </source>
</evidence>
<dbReference type="AlphaFoldDB" id="A0A378PHL2"/>